<accession>A0A7D9JIZ1</accession>
<dbReference type="Proteomes" id="UP001152795">
    <property type="component" value="Unassembled WGS sequence"/>
</dbReference>
<reference evidence="2" key="1">
    <citation type="submission" date="2020-04" db="EMBL/GenBank/DDBJ databases">
        <authorList>
            <person name="Alioto T."/>
            <person name="Alioto T."/>
            <person name="Gomez Garrido J."/>
        </authorList>
    </citation>
    <scope>NUCLEOTIDE SEQUENCE</scope>
    <source>
        <strain evidence="2">A484AB</strain>
    </source>
</reference>
<feature type="compositionally biased region" description="Basic and acidic residues" evidence="1">
    <location>
        <begin position="20"/>
        <end position="43"/>
    </location>
</feature>
<feature type="compositionally biased region" description="Basic and acidic residues" evidence="1">
    <location>
        <begin position="236"/>
        <end position="246"/>
    </location>
</feature>
<name>A0A7D9JIZ1_PARCT</name>
<feature type="compositionally biased region" description="Polar residues" evidence="1">
    <location>
        <begin position="120"/>
        <end position="129"/>
    </location>
</feature>
<dbReference type="EMBL" id="CACRXK020016791">
    <property type="protein sequence ID" value="CAB4030339.1"/>
    <property type="molecule type" value="Genomic_DNA"/>
</dbReference>
<evidence type="ECO:0000313" key="3">
    <source>
        <dbReference type="Proteomes" id="UP001152795"/>
    </source>
</evidence>
<evidence type="ECO:0000313" key="2">
    <source>
        <dbReference type="EMBL" id="CAB4030339.1"/>
    </source>
</evidence>
<feature type="region of interest" description="Disordered" evidence="1">
    <location>
        <begin position="100"/>
        <end position="129"/>
    </location>
</feature>
<comment type="caution">
    <text evidence="2">The sequence shown here is derived from an EMBL/GenBank/DDBJ whole genome shotgun (WGS) entry which is preliminary data.</text>
</comment>
<evidence type="ECO:0000256" key="1">
    <source>
        <dbReference type="SAM" id="MobiDB-lite"/>
    </source>
</evidence>
<dbReference type="OrthoDB" id="6154260at2759"/>
<sequence>MFSFWSNDEDENSENSNESDGEKDKTGKPERFRYVDKKDDRKTNSSPFSDGVFQNNRSVKAFKEKRKQMDDMLTDVWSVRKDVRVNNAVKASDVGQKSYYSRHGGVSGQHAETNHAKDTSGGSKTMTKTWSVPRQGYSYSDNTALNQVDVLGGNNAPDILGDNVKNPGSLQAGFGLPSEIHDPDVHRQNIVNSLKHGVAGHVTKRELSARTKRAQKFNNAYQRSTGMGMYTPHVSKTSDQHKHWNS</sequence>
<feature type="compositionally biased region" description="Acidic residues" evidence="1">
    <location>
        <begin position="7"/>
        <end position="19"/>
    </location>
</feature>
<protein>
    <submittedName>
        <fullName evidence="2">Uncharacterized protein</fullName>
    </submittedName>
</protein>
<organism evidence="2 3">
    <name type="scientific">Paramuricea clavata</name>
    <name type="common">Red gorgonian</name>
    <name type="synonym">Violescent sea-whip</name>
    <dbReference type="NCBI Taxonomy" id="317549"/>
    <lineage>
        <taxon>Eukaryota</taxon>
        <taxon>Metazoa</taxon>
        <taxon>Cnidaria</taxon>
        <taxon>Anthozoa</taxon>
        <taxon>Octocorallia</taxon>
        <taxon>Malacalcyonacea</taxon>
        <taxon>Plexauridae</taxon>
        <taxon>Paramuricea</taxon>
    </lineage>
</organism>
<keyword evidence="3" id="KW-1185">Reference proteome</keyword>
<feature type="region of interest" description="Disordered" evidence="1">
    <location>
        <begin position="1"/>
        <end position="64"/>
    </location>
</feature>
<proteinExistence type="predicted"/>
<feature type="region of interest" description="Disordered" evidence="1">
    <location>
        <begin position="225"/>
        <end position="246"/>
    </location>
</feature>
<feature type="compositionally biased region" description="Polar residues" evidence="1">
    <location>
        <begin position="44"/>
        <end position="58"/>
    </location>
</feature>
<dbReference type="AlphaFoldDB" id="A0A7D9JIZ1"/>
<gene>
    <name evidence="2" type="ORF">PACLA_8A066646</name>
</gene>